<feature type="compositionally biased region" description="Basic and acidic residues" evidence="2">
    <location>
        <begin position="423"/>
        <end position="434"/>
    </location>
</feature>
<sequence>MPMFSPLLDLGASIPMPSAPLPSPKPSNLHTMPSSPSTELAANANNPAAIDSPSSTSPHSLTVDQLAQTVNITDLRLTSPVTDKTSQIPTTITPNNPLGLLGKLPRELRDMIYAYAVDPPTKDDFAGEADDYYRDITRRRPIMQTCKQVRLECMESYLSENEIECDIGPPCWYGFVTSLSNILARPYFRAQGNSMYVECFRQSPFDMETTQECCQAMQTYLRLYRSMHQMGFSIPTKNLFLRLDYNLTSYVFDDVSAQWHVISPDSNKISIKFWVNDRRKSVAEIGKVCSRLKDTVLRHCQQNTCGDPSAVSPSDPGSQTHTQVSSWGGELREYVLRISDILALITGLEKYNVAVVETMMHWWQNEDAKDKQAKQELEIEQKKRKRELEDVMQDIRTEFSKLVEAIKSTPKRNIQETEGMVETQERSPKRRIFE</sequence>
<proteinExistence type="predicted"/>
<organism evidence="3 4">
    <name type="scientific">Aureobasidium pullulans</name>
    <name type="common">Black yeast</name>
    <name type="synonym">Pullularia pullulans</name>
    <dbReference type="NCBI Taxonomy" id="5580"/>
    <lineage>
        <taxon>Eukaryota</taxon>
        <taxon>Fungi</taxon>
        <taxon>Dikarya</taxon>
        <taxon>Ascomycota</taxon>
        <taxon>Pezizomycotina</taxon>
        <taxon>Dothideomycetes</taxon>
        <taxon>Dothideomycetidae</taxon>
        <taxon>Dothideales</taxon>
        <taxon>Saccotheciaceae</taxon>
        <taxon>Aureobasidium</taxon>
    </lineage>
</organism>
<reference evidence="3 4" key="1">
    <citation type="submission" date="2018-10" db="EMBL/GenBank/DDBJ databases">
        <title>Fifty Aureobasidium pullulans genomes reveal a recombining polyextremotolerant generalist.</title>
        <authorList>
            <person name="Gostincar C."/>
            <person name="Turk M."/>
            <person name="Zajc J."/>
            <person name="Gunde-Cimerman N."/>
        </authorList>
    </citation>
    <scope>NUCLEOTIDE SEQUENCE [LARGE SCALE GENOMIC DNA]</scope>
    <source>
        <strain evidence="3 4">EXF-1645</strain>
    </source>
</reference>
<evidence type="ECO:0000313" key="4">
    <source>
        <dbReference type="Proteomes" id="UP000308724"/>
    </source>
</evidence>
<accession>A0A4T0BAC7</accession>
<feature type="region of interest" description="Disordered" evidence="2">
    <location>
        <begin position="12"/>
        <end position="61"/>
    </location>
</feature>
<keyword evidence="1" id="KW-0175">Coiled coil</keyword>
<feature type="coiled-coil region" evidence="1">
    <location>
        <begin position="365"/>
        <end position="405"/>
    </location>
</feature>
<feature type="region of interest" description="Disordered" evidence="2">
    <location>
        <begin position="410"/>
        <end position="434"/>
    </location>
</feature>
<dbReference type="AlphaFoldDB" id="A0A4T0BAC7"/>
<feature type="compositionally biased region" description="Polar residues" evidence="2">
    <location>
        <begin position="28"/>
        <end position="61"/>
    </location>
</feature>
<evidence type="ECO:0000313" key="3">
    <source>
        <dbReference type="EMBL" id="TIA31049.1"/>
    </source>
</evidence>
<name>A0A4T0BAC7_AURPU</name>
<gene>
    <name evidence="3" type="ORF">D6C78_09190</name>
</gene>
<comment type="caution">
    <text evidence="3">The sequence shown here is derived from an EMBL/GenBank/DDBJ whole genome shotgun (WGS) entry which is preliminary data.</text>
</comment>
<protein>
    <submittedName>
        <fullName evidence="3">Uncharacterized protein</fullName>
    </submittedName>
</protein>
<dbReference type="EMBL" id="QZBZ01000313">
    <property type="protein sequence ID" value="TIA31049.1"/>
    <property type="molecule type" value="Genomic_DNA"/>
</dbReference>
<dbReference type="Proteomes" id="UP000308724">
    <property type="component" value="Unassembled WGS sequence"/>
</dbReference>
<evidence type="ECO:0000256" key="1">
    <source>
        <dbReference type="SAM" id="Coils"/>
    </source>
</evidence>
<evidence type="ECO:0000256" key="2">
    <source>
        <dbReference type="SAM" id="MobiDB-lite"/>
    </source>
</evidence>